<accession>A0A2P4X5P0</accession>
<dbReference type="Proteomes" id="UP000237271">
    <property type="component" value="Unassembled WGS sequence"/>
</dbReference>
<reference evidence="1 2" key="1">
    <citation type="journal article" date="2017" name="Genome Biol. Evol.">
        <title>Phytophthora megakarya and P. palmivora, closely related causal agents of cacao black pod rot, underwent increases in genome sizes and gene numbers by different mechanisms.</title>
        <authorList>
            <person name="Ali S.S."/>
            <person name="Shao J."/>
            <person name="Lary D.J."/>
            <person name="Kronmiller B."/>
            <person name="Shen D."/>
            <person name="Strem M.D."/>
            <person name="Amoako-Attah I."/>
            <person name="Akrofi A.Y."/>
            <person name="Begoude B.A."/>
            <person name="Ten Hoopen G.M."/>
            <person name="Coulibaly K."/>
            <person name="Kebe B.I."/>
            <person name="Melnick R.L."/>
            <person name="Guiltinan M.J."/>
            <person name="Tyler B.M."/>
            <person name="Meinhardt L.W."/>
            <person name="Bailey B.A."/>
        </authorList>
    </citation>
    <scope>NUCLEOTIDE SEQUENCE [LARGE SCALE GENOMIC DNA]</scope>
    <source>
        <strain evidence="2">sbr112.9</strain>
    </source>
</reference>
<gene>
    <name evidence="1" type="ORF">PHPALM_30234</name>
</gene>
<keyword evidence="2" id="KW-1185">Reference proteome</keyword>
<organism evidence="1 2">
    <name type="scientific">Phytophthora palmivora</name>
    <dbReference type="NCBI Taxonomy" id="4796"/>
    <lineage>
        <taxon>Eukaryota</taxon>
        <taxon>Sar</taxon>
        <taxon>Stramenopiles</taxon>
        <taxon>Oomycota</taxon>
        <taxon>Peronosporomycetes</taxon>
        <taxon>Peronosporales</taxon>
        <taxon>Peronosporaceae</taxon>
        <taxon>Phytophthora</taxon>
    </lineage>
</organism>
<name>A0A2P4X5P0_9STRA</name>
<evidence type="ECO:0000313" key="2">
    <source>
        <dbReference type="Proteomes" id="UP000237271"/>
    </source>
</evidence>
<comment type="caution">
    <text evidence="1">The sequence shown here is derived from an EMBL/GenBank/DDBJ whole genome shotgun (WGS) entry which is preliminary data.</text>
</comment>
<dbReference type="AlphaFoldDB" id="A0A2P4X5P0"/>
<sequence>MVPPQHKIWSHFDVAVARSKGVKPHPDALCNHEAIIATMLVLIQNLLEFDMMLGFVGRRPNNY</sequence>
<proteinExistence type="predicted"/>
<evidence type="ECO:0000313" key="1">
    <source>
        <dbReference type="EMBL" id="POM60852.1"/>
    </source>
</evidence>
<protein>
    <submittedName>
        <fullName evidence="1">Uncharacterized protein</fullName>
    </submittedName>
</protein>
<dbReference type="EMBL" id="NCKW01016692">
    <property type="protein sequence ID" value="POM60852.1"/>
    <property type="molecule type" value="Genomic_DNA"/>
</dbReference>